<dbReference type="InterPro" id="IPR050527">
    <property type="entry name" value="Snail/Krueppel_Znf"/>
</dbReference>
<evidence type="ECO:0000256" key="8">
    <source>
        <dbReference type="ARBA" id="ARBA00023125"/>
    </source>
</evidence>
<keyword evidence="4" id="KW-0677">Repeat</keyword>
<feature type="domain" description="C2H2-type" evidence="12">
    <location>
        <begin position="243"/>
        <end position="271"/>
    </location>
</feature>
<organism evidence="13 14">
    <name type="scientific">Teladorsagia circumcincta</name>
    <name type="common">Brown stomach worm</name>
    <name type="synonym">Ostertagia circumcincta</name>
    <dbReference type="NCBI Taxonomy" id="45464"/>
    <lineage>
        <taxon>Eukaryota</taxon>
        <taxon>Metazoa</taxon>
        <taxon>Ecdysozoa</taxon>
        <taxon>Nematoda</taxon>
        <taxon>Chromadorea</taxon>
        <taxon>Rhabditida</taxon>
        <taxon>Rhabditina</taxon>
        <taxon>Rhabditomorpha</taxon>
        <taxon>Strongyloidea</taxon>
        <taxon>Trichostrongylidae</taxon>
        <taxon>Teladorsagia</taxon>
    </lineage>
</organism>
<keyword evidence="6" id="KW-0862">Zinc</keyword>
<dbReference type="InterPro" id="IPR013087">
    <property type="entry name" value="Znf_C2H2_type"/>
</dbReference>
<dbReference type="SMART" id="SM00355">
    <property type="entry name" value="ZnF_C2H2"/>
    <property type="match status" value="4"/>
</dbReference>
<dbReference type="PANTHER" id="PTHR24388">
    <property type="entry name" value="ZINC FINGER PROTEIN"/>
    <property type="match status" value="1"/>
</dbReference>
<keyword evidence="7" id="KW-0805">Transcription regulation</keyword>
<dbReference type="InterPro" id="IPR036236">
    <property type="entry name" value="Znf_C2H2_sf"/>
</dbReference>
<dbReference type="OrthoDB" id="5844319at2759"/>
<dbReference type="Gene3D" id="3.30.160.60">
    <property type="entry name" value="Classic Zinc Finger"/>
    <property type="match status" value="3"/>
</dbReference>
<evidence type="ECO:0000256" key="10">
    <source>
        <dbReference type="ARBA" id="ARBA00023242"/>
    </source>
</evidence>
<dbReference type="GO" id="GO:0000978">
    <property type="term" value="F:RNA polymerase II cis-regulatory region sequence-specific DNA binding"/>
    <property type="evidence" value="ECO:0007669"/>
    <property type="project" value="TreeGrafter"/>
</dbReference>
<dbReference type="PROSITE" id="PS50157">
    <property type="entry name" value="ZINC_FINGER_C2H2_2"/>
    <property type="match status" value="3"/>
</dbReference>
<dbReference type="Pfam" id="PF00096">
    <property type="entry name" value="zf-C2H2"/>
    <property type="match status" value="1"/>
</dbReference>
<comment type="subcellular location">
    <subcellularLocation>
        <location evidence="1">Nucleus</location>
    </subcellularLocation>
</comment>
<dbReference type="AlphaFoldDB" id="A0A2G9U3Q3"/>
<evidence type="ECO:0000256" key="4">
    <source>
        <dbReference type="ARBA" id="ARBA00022737"/>
    </source>
</evidence>
<protein>
    <submittedName>
        <fullName evidence="13">Zinc finger, C2H2 type</fullName>
    </submittedName>
</protein>
<dbReference type="GO" id="GO:0008270">
    <property type="term" value="F:zinc ion binding"/>
    <property type="evidence" value="ECO:0007669"/>
    <property type="project" value="UniProtKB-KW"/>
</dbReference>
<evidence type="ECO:0000313" key="14">
    <source>
        <dbReference type="Proteomes" id="UP000230423"/>
    </source>
</evidence>
<gene>
    <name evidence="13" type="ORF">TELCIR_13454</name>
</gene>
<dbReference type="SUPFAM" id="SSF57667">
    <property type="entry name" value="beta-beta-alpha zinc fingers"/>
    <property type="match status" value="2"/>
</dbReference>
<evidence type="ECO:0000256" key="1">
    <source>
        <dbReference type="ARBA" id="ARBA00004123"/>
    </source>
</evidence>
<keyword evidence="3" id="KW-0479">Metal-binding</keyword>
<evidence type="ECO:0000256" key="6">
    <source>
        <dbReference type="ARBA" id="ARBA00022833"/>
    </source>
</evidence>
<dbReference type="PANTHER" id="PTHR24388:SF54">
    <property type="entry name" value="PROTEIN ESCARGOT"/>
    <property type="match status" value="1"/>
</dbReference>
<keyword evidence="5 11" id="KW-0863">Zinc-finger</keyword>
<proteinExistence type="inferred from homology"/>
<evidence type="ECO:0000256" key="5">
    <source>
        <dbReference type="ARBA" id="ARBA00022771"/>
    </source>
</evidence>
<dbReference type="FunFam" id="3.30.160.60:FF:002343">
    <property type="entry name" value="Zinc finger protein 33A"/>
    <property type="match status" value="1"/>
</dbReference>
<feature type="domain" description="C2H2-type" evidence="12">
    <location>
        <begin position="186"/>
        <end position="214"/>
    </location>
</feature>
<accession>A0A2G9U3Q3</accession>
<dbReference type="FunFam" id="3.30.160.60:FF:000508">
    <property type="entry name" value="Myeloid zinc finger 1"/>
    <property type="match status" value="1"/>
</dbReference>
<dbReference type="FunFam" id="3.30.160.60:FF:000075">
    <property type="entry name" value="Putative zinc finger protein 536"/>
    <property type="match status" value="1"/>
</dbReference>
<evidence type="ECO:0000259" key="12">
    <source>
        <dbReference type="PROSITE" id="PS50157"/>
    </source>
</evidence>
<dbReference type="PROSITE" id="PS00028">
    <property type="entry name" value="ZINC_FINGER_C2H2_1"/>
    <property type="match status" value="3"/>
</dbReference>
<dbReference type="Proteomes" id="UP000230423">
    <property type="component" value="Unassembled WGS sequence"/>
</dbReference>
<evidence type="ECO:0000256" key="7">
    <source>
        <dbReference type="ARBA" id="ARBA00023015"/>
    </source>
</evidence>
<feature type="domain" description="C2H2-type" evidence="12">
    <location>
        <begin position="215"/>
        <end position="242"/>
    </location>
</feature>
<evidence type="ECO:0000256" key="11">
    <source>
        <dbReference type="PROSITE-ProRule" id="PRU00042"/>
    </source>
</evidence>
<keyword evidence="8" id="KW-0238">DNA-binding</keyword>
<evidence type="ECO:0000313" key="13">
    <source>
        <dbReference type="EMBL" id="PIO64901.1"/>
    </source>
</evidence>
<keyword evidence="10" id="KW-0539">Nucleus</keyword>
<dbReference type="GO" id="GO:0042802">
    <property type="term" value="F:identical protein binding"/>
    <property type="evidence" value="ECO:0007669"/>
    <property type="project" value="UniProtKB-ARBA"/>
</dbReference>
<dbReference type="EMBL" id="KZ349476">
    <property type="protein sequence ID" value="PIO64901.1"/>
    <property type="molecule type" value="Genomic_DNA"/>
</dbReference>
<name>A0A2G9U3Q3_TELCI</name>
<evidence type="ECO:0000256" key="9">
    <source>
        <dbReference type="ARBA" id="ARBA00023163"/>
    </source>
</evidence>
<dbReference type="GO" id="GO:0005634">
    <property type="term" value="C:nucleus"/>
    <property type="evidence" value="ECO:0007669"/>
    <property type="project" value="UniProtKB-SubCell"/>
</dbReference>
<keyword evidence="14" id="KW-1185">Reference proteome</keyword>
<evidence type="ECO:0000256" key="2">
    <source>
        <dbReference type="ARBA" id="ARBA00006991"/>
    </source>
</evidence>
<evidence type="ECO:0000256" key="3">
    <source>
        <dbReference type="ARBA" id="ARBA00022723"/>
    </source>
</evidence>
<reference evidence="13 14" key="1">
    <citation type="submission" date="2015-09" db="EMBL/GenBank/DDBJ databases">
        <title>Draft genome of the parasitic nematode Teladorsagia circumcincta isolate WARC Sus (inbred).</title>
        <authorList>
            <person name="Mitreva M."/>
        </authorList>
    </citation>
    <scope>NUCLEOTIDE SEQUENCE [LARGE SCALE GENOMIC DNA]</scope>
    <source>
        <strain evidence="13 14">S</strain>
    </source>
</reference>
<comment type="similarity">
    <text evidence="2">Belongs to the krueppel C2H2-type zinc-finger protein family.</text>
</comment>
<dbReference type="GO" id="GO:0000981">
    <property type="term" value="F:DNA-binding transcription factor activity, RNA polymerase II-specific"/>
    <property type="evidence" value="ECO:0007669"/>
    <property type="project" value="TreeGrafter"/>
</dbReference>
<sequence length="305" mass="34560">MLVDFAYTGVLDVGQRRLRMLRLSAFELGMNRLVDLVDHCACKIEDEEKESNQYGVFGMNFSIPVDENAAGNSAGNHDFLRGNRAEDIKANGTPAPLTFYPEDITAQAADDYDSIYEEYVMGPRRADGKNGDATVPAVTMSFLQENERRTSEIDSFGYGLPEIVGASDVTVPLIVGDQRAMMEKPFKCPYCDHRSKEKSGLEKHIRCIHTGEAPYKCKYCNQSFKVQSNLVRHIRAHTGEKPYACKKCGISYADKKNVDAHVFREHLKMRELECTAPGCNARFWRHDRFAYHCLKHHGTVPQFFQ</sequence>
<keyword evidence="9" id="KW-0804">Transcription</keyword>